<evidence type="ECO:0000256" key="8">
    <source>
        <dbReference type="HAMAP-Rule" id="MF_00056"/>
    </source>
</evidence>
<dbReference type="SUPFAM" id="SSF51569">
    <property type="entry name" value="Aldolase"/>
    <property type="match status" value="1"/>
</dbReference>
<dbReference type="NCBIfam" id="NF003543">
    <property type="entry name" value="PRK05198.1"/>
    <property type="match status" value="1"/>
</dbReference>
<keyword evidence="6 8" id="KW-0808">Transferase</keyword>
<comment type="subcellular location">
    <subcellularLocation>
        <location evidence="1 8">Cytoplasm</location>
    </subcellularLocation>
</comment>
<evidence type="ECO:0000256" key="6">
    <source>
        <dbReference type="ARBA" id="ARBA00022679"/>
    </source>
</evidence>
<accession>F2ALK4</accession>
<dbReference type="EMBL" id="AFAR01000029">
    <property type="protein sequence ID" value="EGF29462.1"/>
    <property type="molecule type" value="Genomic_DNA"/>
</dbReference>
<proteinExistence type="inferred from homology"/>
<dbReference type="EC" id="2.5.1.55" evidence="8"/>
<dbReference type="UniPathway" id="UPA00030"/>
<dbReference type="Gene3D" id="3.20.20.70">
    <property type="entry name" value="Aldolase class I"/>
    <property type="match status" value="1"/>
</dbReference>
<evidence type="ECO:0000259" key="9">
    <source>
        <dbReference type="Pfam" id="PF00793"/>
    </source>
</evidence>
<evidence type="ECO:0000256" key="1">
    <source>
        <dbReference type="ARBA" id="ARBA00004496"/>
    </source>
</evidence>
<keyword evidence="5 8" id="KW-0963">Cytoplasm</keyword>
<dbReference type="GO" id="GO:0019294">
    <property type="term" value="P:keto-3-deoxy-D-manno-octulosonic acid biosynthetic process"/>
    <property type="evidence" value="ECO:0007669"/>
    <property type="project" value="UniProtKB-UniRule"/>
</dbReference>
<feature type="domain" description="DAHP synthetase I/KDSA" evidence="9">
    <location>
        <begin position="73"/>
        <end position="321"/>
    </location>
</feature>
<dbReference type="AlphaFoldDB" id="F2ALK4"/>
<dbReference type="InterPro" id="IPR006218">
    <property type="entry name" value="DAHP1/KDSA"/>
</dbReference>
<comment type="pathway">
    <text evidence="3 8">Carbohydrate biosynthesis; 3-deoxy-D-manno-octulosonate biosynthesis; 3-deoxy-D-manno-octulosonate from D-ribulose 5-phosphate: step 2/3.</text>
</comment>
<evidence type="ECO:0000313" key="11">
    <source>
        <dbReference type="Proteomes" id="UP000006222"/>
    </source>
</evidence>
<reference evidence="10 11" key="1">
    <citation type="journal article" date="2013" name="Mar. Genomics">
        <title>Expression of sulfatases in Rhodopirellula baltica and the diversity of sulfatases in the genus Rhodopirellula.</title>
        <authorList>
            <person name="Wegner C.E."/>
            <person name="Richter-Heitmann T."/>
            <person name="Klindworth A."/>
            <person name="Klockow C."/>
            <person name="Richter M."/>
            <person name="Achstetter T."/>
            <person name="Glockner F.O."/>
            <person name="Harder J."/>
        </authorList>
    </citation>
    <scope>NUCLEOTIDE SEQUENCE [LARGE SCALE GENOMIC DNA]</scope>
    <source>
        <strain evidence="10 11">WH47</strain>
    </source>
</reference>
<dbReference type="Proteomes" id="UP000006222">
    <property type="component" value="Unassembled WGS sequence"/>
</dbReference>
<evidence type="ECO:0000256" key="2">
    <source>
        <dbReference type="ARBA" id="ARBA00004756"/>
    </source>
</evidence>
<comment type="pathway">
    <text evidence="2">Bacterial outer membrane biogenesis; lipopolysaccharide biosynthesis.</text>
</comment>
<evidence type="ECO:0000313" key="10">
    <source>
        <dbReference type="EMBL" id="EGF29462.1"/>
    </source>
</evidence>
<dbReference type="GO" id="GO:0005737">
    <property type="term" value="C:cytoplasm"/>
    <property type="evidence" value="ECO:0007669"/>
    <property type="project" value="UniProtKB-SubCell"/>
</dbReference>
<comment type="catalytic activity">
    <reaction evidence="7 8">
        <text>D-arabinose 5-phosphate + phosphoenolpyruvate + H2O = 3-deoxy-alpha-D-manno-2-octulosonate-8-phosphate + phosphate</text>
        <dbReference type="Rhea" id="RHEA:14053"/>
        <dbReference type="ChEBI" id="CHEBI:15377"/>
        <dbReference type="ChEBI" id="CHEBI:43474"/>
        <dbReference type="ChEBI" id="CHEBI:57693"/>
        <dbReference type="ChEBI" id="CHEBI:58702"/>
        <dbReference type="ChEBI" id="CHEBI:85985"/>
        <dbReference type="EC" id="2.5.1.55"/>
    </reaction>
</comment>
<dbReference type="InterPro" id="IPR013785">
    <property type="entry name" value="Aldolase_TIM"/>
</dbReference>
<dbReference type="PATRIC" id="fig|991778.3.peg.570"/>
<evidence type="ECO:0000256" key="4">
    <source>
        <dbReference type="ARBA" id="ARBA00010499"/>
    </source>
</evidence>
<organism evidence="10 11">
    <name type="scientific">Rhodopirellula baltica WH47</name>
    <dbReference type="NCBI Taxonomy" id="991778"/>
    <lineage>
        <taxon>Bacteria</taxon>
        <taxon>Pseudomonadati</taxon>
        <taxon>Planctomycetota</taxon>
        <taxon>Planctomycetia</taxon>
        <taxon>Pirellulales</taxon>
        <taxon>Pirellulaceae</taxon>
        <taxon>Rhodopirellula</taxon>
    </lineage>
</organism>
<evidence type="ECO:0000256" key="5">
    <source>
        <dbReference type="ARBA" id="ARBA00022490"/>
    </source>
</evidence>
<dbReference type="UniPathway" id="UPA00357">
    <property type="reaction ID" value="UER00474"/>
</dbReference>
<dbReference type="NCBIfam" id="TIGR01362">
    <property type="entry name" value="KDO8P_synth"/>
    <property type="match status" value="1"/>
</dbReference>
<protein>
    <recommendedName>
        <fullName evidence="8">2-dehydro-3-deoxyphosphooctonate aldolase</fullName>
        <ecNumber evidence="8">2.5.1.55</ecNumber>
    </recommendedName>
    <alternativeName>
        <fullName evidence="8">3-deoxy-D-manno-octulosonic acid 8-phosphate synthase</fullName>
    </alternativeName>
    <alternativeName>
        <fullName evidence="8">KDO-8-phosphate synthase</fullName>
        <shortName evidence="8">KDO 8-P synthase</shortName>
        <shortName evidence="8">KDOPS</shortName>
    </alternativeName>
    <alternativeName>
        <fullName evidence="8">Phospho-2-dehydro-3-deoxyoctonate aldolase</fullName>
    </alternativeName>
</protein>
<comment type="caution">
    <text evidence="10">The sequence shown here is derived from an EMBL/GenBank/DDBJ whole genome shotgun (WGS) entry which is preliminary data.</text>
</comment>
<dbReference type="Pfam" id="PF00793">
    <property type="entry name" value="DAHP_synth_1"/>
    <property type="match status" value="1"/>
</dbReference>
<dbReference type="GO" id="GO:0008676">
    <property type="term" value="F:3-deoxy-8-phosphooctulonate synthase activity"/>
    <property type="evidence" value="ECO:0007669"/>
    <property type="project" value="UniProtKB-UniRule"/>
</dbReference>
<name>F2ALK4_RHOBT</name>
<sequence>MCRANNGADIASRIGNETANRQDKTKQFDCWLDLAERIVSRLAIIRLLLIRQTRMACEPMTETPEIQPVRIRDYVCGPGEPLLVIAGPCVLQSRELALQIGEELARINQRSDVQVIFKASFDKANRTSLAAQRGPGIEQGLGLLEAVRANTGLPVTTDIHLPEQAAAVGEVCDLLQIPAFLARQTDLLVAAASTGRPVNVKKGQFMSPGDMRYVVDKLRGSGDGGVMACERGTFFGYGRLVNDMQAIPIMRSLGVPVVFDATHSVQQPGGLGGATGGNREMVEPLARAAVAIGCDALFFETHPDPQTSPSDGPNMIPLDRFAGTLDRLLRLREAVDGLDG</sequence>
<evidence type="ECO:0000256" key="3">
    <source>
        <dbReference type="ARBA" id="ARBA00004845"/>
    </source>
</evidence>
<gene>
    <name evidence="8" type="primary">kdsA</name>
    <name evidence="10" type="ORF">RBWH47_01829</name>
</gene>
<keyword evidence="8" id="KW-0448">Lipopolysaccharide biosynthesis</keyword>
<dbReference type="HAMAP" id="MF_00056">
    <property type="entry name" value="KDO8P_synth"/>
    <property type="match status" value="1"/>
</dbReference>
<dbReference type="PANTHER" id="PTHR21057">
    <property type="entry name" value="PHOSPHO-2-DEHYDRO-3-DEOXYHEPTONATE ALDOLASE"/>
    <property type="match status" value="1"/>
</dbReference>
<dbReference type="InterPro" id="IPR006269">
    <property type="entry name" value="KDO8P_synthase"/>
</dbReference>
<evidence type="ECO:0000256" key="7">
    <source>
        <dbReference type="ARBA" id="ARBA00049112"/>
    </source>
</evidence>
<comment type="similarity">
    <text evidence="4 8">Belongs to the KdsA family.</text>
</comment>